<protein>
    <submittedName>
        <fullName evidence="1">Uncharacterized protein</fullName>
    </submittedName>
</protein>
<proteinExistence type="predicted"/>
<dbReference type="Proteomes" id="UP000765509">
    <property type="component" value="Unassembled WGS sequence"/>
</dbReference>
<evidence type="ECO:0000313" key="1">
    <source>
        <dbReference type="EMBL" id="MBW0529074.1"/>
    </source>
</evidence>
<keyword evidence="2" id="KW-1185">Reference proteome</keyword>
<sequence length="165" mass="18160">MLTLQQCPIDVSNPPTSCSPSNILPLLHACVILSDSYHAYAPAAPYRYVSLPTTPCPQSTILILLHSLLFFPLLTMLTLPLCPIDMHPPATPCLPSRILMLPHTQFIPSAIYHAYAPAVPPIYDSAPATQYLNLHTPCCLPCLSRPQCPIYIPPAPLSMWYASHF</sequence>
<comment type="caution">
    <text evidence="1">The sequence shown here is derived from an EMBL/GenBank/DDBJ whole genome shotgun (WGS) entry which is preliminary data.</text>
</comment>
<organism evidence="1 2">
    <name type="scientific">Austropuccinia psidii MF-1</name>
    <dbReference type="NCBI Taxonomy" id="1389203"/>
    <lineage>
        <taxon>Eukaryota</taxon>
        <taxon>Fungi</taxon>
        <taxon>Dikarya</taxon>
        <taxon>Basidiomycota</taxon>
        <taxon>Pucciniomycotina</taxon>
        <taxon>Pucciniomycetes</taxon>
        <taxon>Pucciniales</taxon>
        <taxon>Sphaerophragmiaceae</taxon>
        <taxon>Austropuccinia</taxon>
    </lineage>
</organism>
<gene>
    <name evidence="1" type="ORF">O181_068789</name>
</gene>
<accession>A0A9Q3I7X1</accession>
<evidence type="ECO:0000313" key="2">
    <source>
        <dbReference type="Proteomes" id="UP000765509"/>
    </source>
</evidence>
<dbReference type="AlphaFoldDB" id="A0A9Q3I7X1"/>
<name>A0A9Q3I7X1_9BASI</name>
<reference evidence="1" key="1">
    <citation type="submission" date="2021-03" db="EMBL/GenBank/DDBJ databases">
        <title>Draft genome sequence of rust myrtle Austropuccinia psidii MF-1, a brazilian biotype.</title>
        <authorList>
            <person name="Quecine M.C."/>
            <person name="Pachon D.M.R."/>
            <person name="Bonatelli M.L."/>
            <person name="Correr F.H."/>
            <person name="Franceschini L.M."/>
            <person name="Leite T.F."/>
            <person name="Margarido G.R.A."/>
            <person name="Almeida C.A."/>
            <person name="Ferrarezi J.A."/>
            <person name="Labate C.A."/>
        </authorList>
    </citation>
    <scope>NUCLEOTIDE SEQUENCE</scope>
    <source>
        <strain evidence="1">MF-1</strain>
    </source>
</reference>
<dbReference type="EMBL" id="AVOT02034849">
    <property type="protein sequence ID" value="MBW0529074.1"/>
    <property type="molecule type" value="Genomic_DNA"/>
</dbReference>